<keyword evidence="4 10" id="KW-1133">Transmembrane helix</keyword>
<dbReference type="InterPro" id="IPR000276">
    <property type="entry name" value="GPCR_Rhodpsn"/>
</dbReference>
<name>A0AA40HK08_CNENI</name>
<keyword evidence="5" id="KW-0297">G-protein coupled receptor</keyword>
<evidence type="ECO:0000256" key="7">
    <source>
        <dbReference type="ARBA" id="ARBA00023170"/>
    </source>
</evidence>
<feature type="transmembrane region" description="Helical" evidence="10">
    <location>
        <begin position="293"/>
        <end position="317"/>
    </location>
</feature>
<dbReference type="GO" id="GO:0004930">
    <property type="term" value="F:G protein-coupled receptor activity"/>
    <property type="evidence" value="ECO:0007669"/>
    <property type="project" value="UniProtKB-KW"/>
</dbReference>
<dbReference type="PROSITE" id="PS50262">
    <property type="entry name" value="G_PROTEIN_RECEP_F1_2"/>
    <property type="match status" value="1"/>
</dbReference>
<evidence type="ECO:0000256" key="1">
    <source>
        <dbReference type="ARBA" id="ARBA00004651"/>
    </source>
</evidence>
<feature type="domain" description="G-protein coupled receptors family 1 profile" evidence="11">
    <location>
        <begin position="149"/>
        <end position="408"/>
    </location>
</feature>
<reference evidence="12" key="1">
    <citation type="submission" date="2023-06" db="EMBL/GenBank/DDBJ databases">
        <title>Reference genome for the Northern bat (Eptesicus nilssonii), a most northern bat species.</title>
        <authorList>
            <person name="Laine V.N."/>
            <person name="Pulliainen A.T."/>
            <person name="Lilley T.M."/>
        </authorList>
    </citation>
    <scope>NUCLEOTIDE SEQUENCE</scope>
    <source>
        <strain evidence="12">BLF_Eptnil</strain>
        <tissue evidence="12">Kidney</tissue>
    </source>
</reference>
<dbReference type="GO" id="GO:0043235">
    <property type="term" value="C:receptor complex"/>
    <property type="evidence" value="ECO:0007669"/>
    <property type="project" value="TreeGrafter"/>
</dbReference>
<feature type="transmembrane region" description="Helical" evidence="10">
    <location>
        <begin position="248"/>
        <end position="267"/>
    </location>
</feature>
<dbReference type="AlphaFoldDB" id="A0AA40HK08"/>
<feature type="transmembrane region" description="Helical" evidence="10">
    <location>
        <begin position="357"/>
        <end position="375"/>
    </location>
</feature>
<organism evidence="12 13">
    <name type="scientific">Cnephaeus nilssonii</name>
    <name type="common">Northern bat</name>
    <name type="synonym">Eptesicus nilssonii</name>
    <dbReference type="NCBI Taxonomy" id="3371016"/>
    <lineage>
        <taxon>Eukaryota</taxon>
        <taxon>Metazoa</taxon>
        <taxon>Chordata</taxon>
        <taxon>Craniata</taxon>
        <taxon>Vertebrata</taxon>
        <taxon>Euteleostomi</taxon>
        <taxon>Mammalia</taxon>
        <taxon>Eutheria</taxon>
        <taxon>Laurasiatheria</taxon>
        <taxon>Chiroptera</taxon>
        <taxon>Yangochiroptera</taxon>
        <taxon>Vespertilionidae</taxon>
        <taxon>Cnephaeus</taxon>
    </lineage>
</organism>
<evidence type="ECO:0000256" key="9">
    <source>
        <dbReference type="SAM" id="MobiDB-lite"/>
    </source>
</evidence>
<dbReference type="Pfam" id="PF00001">
    <property type="entry name" value="7tm_1"/>
    <property type="match status" value="1"/>
</dbReference>
<keyword evidence="3 10" id="KW-0812">Transmembrane</keyword>
<dbReference type="Gene3D" id="1.20.1070.10">
    <property type="entry name" value="Rhodopsin 7-helix transmembrane proteins"/>
    <property type="match status" value="1"/>
</dbReference>
<feature type="transmembrane region" description="Helical" evidence="10">
    <location>
        <begin position="134"/>
        <end position="157"/>
    </location>
</feature>
<evidence type="ECO:0000259" key="11">
    <source>
        <dbReference type="PROSITE" id="PS50262"/>
    </source>
</evidence>
<dbReference type="Proteomes" id="UP001177744">
    <property type="component" value="Unassembled WGS sequence"/>
</dbReference>
<feature type="transmembrane region" description="Helical" evidence="10">
    <location>
        <begin position="211"/>
        <end position="236"/>
    </location>
</feature>
<keyword evidence="6 10" id="KW-0472">Membrane</keyword>
<feature type="compositionally biased region" description="Polar residues" evidence="9">
    <location>
        <begin position="57"/>
        <end position="71"/>
    </location>
</feature>
<evidence type="ECO:0000256" key="5">
    <source>
        <dbReference type="ARBA" id="ARBA00023040"/>
    </source>
</evidence>
<sequence length="479" mass="50395">MQRVDCRAGVRQDPVNNAETTLGIPGKRDEIWERNESTGTVRPPKDARQRKLPPLSGQHQSDSQYHLQQGLSCWGSGESHRPSLAPLHGAGQTPKRMGAWAAEPEPGQPTRVKPERWMANTTGLLQATEVAGSMGLILAAIVEAAALLGNGALLVVVLRTPGLQEALYLMHLCIVDLLAAASIMPLGLLAAPPPGLGRVRLDPASCRAARFLSAALLPACTLGVAALGLARCRFIVHPLRPGARPPPGLVLVAVWAAAALLGALSLLGPPPAPPPAPARCSVLAGGLGPFRPLWALLAFAVPALLLLGAHGSIFLVARRAALRPPPPARGPRLRSDSLDSRLSILPALRPRLPGRKAALGPALALGQFAACWLPYGCACLAPAAQAAKAEVAVTWVAYSAFAAHPFLYGLLQRPLRRALGRLVRRARPRRDCAPRTWHPRALLQRLRGPPEGPALGPSEAPDPEPDSAGGGTLRMPKAT</sequence>
<dbReference type="InterPro" id="IPR017452">
    <property type="entry name" value="GPCR_Rhodpsn_7TM"/>
</dbReference>
<comment type="caution">
    <text evidence="12">The sequence shown here is derived from an EMBL/GenBank/DDBJ whole genome shotgun (WGS) entry which is preliminary data.</text>
</comment>
<protein>
    <recommendedName>
        <fullName evidence="11">G-protein coupled receptors family 1 profile domain-containing protein</fullName>
    </recommendedName>
</protein>
<feature type="compositionally biased region" description="Basic and acidic residues" evidence="9">
    <location>
        <begin position="26"/>
        <end position="36"/>
    </location>
</feature>
<dbReference type="SUPFAM" id="SSF81321">
    <property type="entry name" value="Family A G protein-coupled receptor-like"/>
    <property type="match status" value="1"/>
</dbReference>
<dbReference type="EMBL" id="JAULJE010000018">
    <property type="protein sequence ID" value="KAK1332635.1"/>
    <property type="molecule type" value="Genomic_DNA"/>
</dbReference>
<keyword evidence="2" id="KW-1003">Cell membrane</keyword>
<dbReference type="GO" id="GO:0005886">
    <property type="term" value="C:plasma membrane"/>
    <property type="evidence" value="ECO:0007669"/>
    <property type="project" value="UniProtKB-SubCell"/>
</dbReference>
<dbReference type="PRINTS" id="PR00237">
    <property type="entry name" value="GPCRRHODOPSN"/>
</dbReference>
<dbReference type="PANTHER" id="PTHR22752">
    <property type="entry name" value="G PROTEIN-COUPLED RECEPTOR"/>
    <property type="match status" value="1"/>
</dbReference>
<feature type="compositionally biased region" description="Basic and acidic residues" evidence="9">
    <location>
        <begin position="1"/>
        <end position="10"/>
    </location>
</feature>
<evidence type="ECO:0000313" key="12">
    <source>
        <dbReference type="EMBL" id="KAK1332635.1"/>
    </source>
</evidence>
<evidence type="ECO:0000256" key="2">
    <source>
        <dbReference type="ARBA" id="ARBA00022475"/>
    </source>
</evidence>
<evidence type="ECO:0000256" key="4">
    <source>
        <dbReference type="ARBA" id="ARBA00022989"/>
    </source>
</evidence>
<feature type="region of interest" description="Disordered" evidence="9">
    <location>
        <begin position="440"/>
        <end position="479"/>
    </location>
</feature>
<evidence type="ECO:0000256" key="8">
    <source>
        <dbReference type="ARBA" id="ARBA00023224"/>
    </source>
</evidence>
<proteinExistence type="predicted"/>
<keyword evidence="13" id="KW-1185">Reference proteome</keyword>
<feature type="transmembrane region" description="Helical" evidence="10">
    <location>
        <begin position="395"/>
        <end position="411"/>
    </location>
</feature>
<dbReference type="GO" id="GO:0005768">
    <property type="term" value="C:endosome"/>
    <property type="evidence" value="ECO:0007669"/>
    <property type="project" value="TreeGrafter"/>
</dbReference>
<keyword evidence="8" id="KW-0807">Transducer</keyword>
<evidence type="ECO:0000313" key="13">
    <source>
        <dbReference type="Proteomes" id="UP001177744"/>
    </source>
</evidence>
<evidence type="ECO:0000256" key="6">
    <source>
        <dbReference type="ARBA" id="ARBA00023136"/>
    </source>
</evidence>
<evidence type="ECO:0000256" key="3">
    <source>
        <dbReference type="ARBA" id="ARBA00022692"/>
    </source>
</evidence>
<gene>
    <name evidence="12" type="ORF">QTO34_007318</name>
</gene>
<dbReference type="CDD" id="cd15220">
    <property type="entry name" value="7tmA_GPR61_GPR62-like"/>
    <property type="match status" value="1"/>
</dbReference>
<feature type="transmembrane region" description="Helical" evidence="10">
    <location>
        <begin position="169"/>
        <end position="191"/>
    </location>
</feature>
<evidence type="ECO:0000256" key="10">
    <source>
        <dbReference type="SAM" id="Phobius"/>
    </source>
</evidence>
<accession>A0AA40HK08</accession>
<keyword evidence="7" id="KW-0675">Receptor</keyword>
<feature type="region of interest" description="Disordered" evidence="9">
    <location>
        <begin position="1"/>
        <end position="113"/>
    </location>
</feature>
<dbReference type="PANTHER" id="PTHR22752:SF11">
    <property type="entry name" value="G-PROTEIN COUPLED RECEPTOR 62"/>
    <property type="match status" value="1"/>
</dbReference>
<comment type="subcellular location">
    <subcellularLocation>
        <location evidence="1">Cell membrane</location>
        <topology evidence="1">Multi-pass membrane protein</topology>
    </subcellularLocation>
</comment>